<sequence>MTSTTELYPGADDDRGSGYRDWLARVTSTYEAIHYTCAHRLNEPSLAGQVAVQVVAGLIARPMVFRYFGLPYSGRIATLAEGYIADAEAGNLTLVGEWPRLYARLREVPAEHQEVFVGVCVAGDDLAGLAERLGCDEREAAPRRTATLELMRDLASAFLPESFRAHEED</sequence>
<dbReference type="AlphaFoldDB" id="F4CLI1"/>
<dbReference type="STRING" id="675635.Psed_4891"/>
<accession>F4CLI1</accession>
<evidence type="ECO:0000313" key="1">
    <source>
        <dbReference type="EMBL" id="AEA27034.1"/>
    </source>
</evidence>
<name>F4CLI1_PSEUX</name>
<dbReference type="OrthoDB" id="4578130at2"/>
<reference evidence="1 2" key="1">
    <citation type="journal article" date="2011" name="J. Bacteriol.">
        <title>Genome sequence of the 1,4-dioxane-degrading Pseudonocardia dioxanivorans strain CB1190.</title>
        <authorList>
            <person name="Sales C.M."/>
            <person name="Mahendra S."/>
            <person name="Grostern A."/>
            <person name="Parales R.E."/>
            <person name="Goodwin L.A."/>
            <person name="Woyke T."/>
            <person name="Nolan M."/>
            <person name="Lapidus A."/>
            <person name="Chertkov O."/>
            <person name="Ovchinnikova G."/>
            <person name="Sczyrba A."/>
            <person name="Alvarez-Cohen L."/>
        </authorList>
    </citation>
    <scope>NUCLEOTIDE SEQUENCE [LARGE SCALE GENOMIC DNA]</scope>
    <source>
        <strain evidence="2">ATCC 55486 / DSM 44775 / JCM 13855 / CB1190</strain>
    </source>
</reference>
<dbReference type="EMBL" id="CP002593">
    <property type="protein sequence ID" value="AEA27034.1"/>
    <property type="molecule type" value="Genomic_DNA"/>
</dbReference>
<dbReference type="KEGG" id="pdx:Psed_4891"/>
<proteinExistence type="predicted"/>
<dbReference type="HOGENOM" id="CLU_1577207_0_0_11"/>
<keyword evidence="2" id="KW-1185">Reference proteome</keyword>
<organism evidence="1 2">
    <name type="scientific">Pseudonocardia dioxanivorans (strain ATCC 55486 / DSM 44775 / JCM 13855 / CB1190)</name>
    <dbReference type="NCBI Taxonomy" id="675635"/>
    <lineage>
        <taxon>Bacteria</taxon>
        <taxon>Bacillati</taxon>
        <taxon>Actinomycetota</taxon>
        <taxon>Actinomycetes</taxon>
        <taxon>Pseudonocardiales</taxon>
        <taxon>Pseudonocardiaceae</taxon>
        <taxon>Pseudonocardia</taxon>
    </lineage>
</organism>
<protein>
    <submittedName>
        <fullName evidence="1">Uncharacterized protein</fullName>
    </submittedName>
</protein>
<evidence type="ECO:0000313" key="2">
    <source>
        <dbReference type="Proteomes" id="UP000007809"/>
    </source>
</evidence>
<dbReference type="RefSeq" id="WP_013676940.1">
    <property type="nucleotide sequence ID" value="NC_015312.1"/>
</dbReference>
<dbReference type="eggNOG" id="ENOG50323PR">
    <property type="taxonomic scope" value="Bacteria"/>
</dbReference>
<dbReference type="Proteomes" id="UP000007809">
    <property type="component" value="Chromosome"/>
</dbReference>
<gene>
    <name evidence="1" type="ordered locus">Psed_4891</name>
</gene>